<comment type="caution">
    <text evidence="2">The sequence shown here is derived from an EMBL/GenBank/DDBJ whole genome shotgun (WGS) entry which is preliminary data.</text>
</comment>
<dbReference type="Proteomes" id="UP000293162">
    <property type="component" value="Unassembled WGS sequence"/>
</dbReference>
<sequence length="112" mass="12962">MVKKIILWLFMAFFVYAAIMQYNDPDPYVWIPTYLIPVFLCYHKLQGKGEPIVYFAIGLLYLMWSINQFPPQWEGIKLNEMGMKTINIELGRESLGLGVCAVALWIAALLKK</sequence>
<keyword evidence="1" id="KW-0472">Membrane</keyword>
<feature type="transmembrane region" description="Helical" evidence="1">
    <location>
        <begin position="90"/>
        <end position="110"/>
    </location>
</feature>
<gene>
    <name evidence="2" type="ORF">EWM59_05010</name>
</gene>
<evidence type="ECO:0000313" key="3">
    <source>
        <dbReference type="Proteomes" id="UP000293162"/>
    </source>
</evidence>
<organism evidence="2 3">
    <name type="scientific">Emticicia agri</name>
    <dbReference type="NCBI Taxonomy" id="2492393"/>
    <lineage>
        <taxon>Bacteria</taxon>
        <taxon>Pseudomonadati</taxon>
        <taxon>Bacteroidota</taxon>
        <taxon>Cytophagia</taxon>
        <taxon>Cytophagales</taxon>
        <taxon>Leadbetterellaceae</taxon>
        <taxon>Emticicia</taxon>
    </lineage>
</organism>
<feature type="transmembrane region" description="Helical" evidence="1">
    <location>
        <begin position="52"/>
        <end position="70"/>
    </location>
</feature>
<evidence type="ECO:0000313" key="2">
    <source>
        <dbReference type="EMBL" id="RYU96890.1"/>
    </source>
</evidence>
<keyword evidence="3" id="KW-1185">Reference proteome</keyword>
<keyword evidence="1" id="KW-1133">Transmembrane helix</keyword>
<reference evidence="2 3" key="1">
    <citation type="submission" date="2019-02" db="EMBL/GenBank/DDBJ databases">
        <title>Bacterial novel species Emticicia sp. 17J42-9 isolated from soil.</title>
        <authorList>
            <person name="Jung H.-Y."/>
        </authorList>
    </citation>
    <scope>NUCLEOTIDE SEQUENCE [LARGE SCALE GENOMIC DNA]</scope>
    <source>
        <strain evidence="2 3">17J42-9</strain>
    </source>
</reference>
<name>A0A4V1ZDP6_9BACT</name>
<accession>A0A4V1ZDP6</accession>
<dbReference type="OrthoDB" id="329078at2"/>
<dbReference type="AlphaFoldDB" id="A0A4V1ZDP6"/>
<dbReference type="InterPro" id="IPR029377">
    <property type="entry name" value="TMEM220"/>
</dbReference>
<protein>
    <recommendedName>
        <fullName evidence="4">Transmembrane family 220 protein</fullName>
    </recommendedName>
</protein>
<dbReference type="Pfam" id="PF15071">
    <property type="entry name" value="TMEM220"/>
    <property type="match status" value="1"/>
</dbReference>
<dbReference type="EMBL" id="SEWF01000005">
    <property type="protein sequence ID" value="RYU96890.1"/>
    <property type="molecule type" value="Genomic_DNA"/>
</dbReference>
<dbReference type="RefSeq" id="WP_130019845.1">
    <property type="nucleotide sequence ID" value="NZ_SEWF01000005.1"/>
</dbReference>
<keyword evidence="1" id="KW-0812">Transmembrane</keyword>
<evidence type="ECO:0008006" key="4">
    <source>
        <dbReference type="Google" id="ProtNLM"/>
    </source>
</evidence>
<evidence type="ECO:0000256" key="1">
    <source>
        <dbReference type="SAM" id="Phobius"/>
    </source>
</evidence>
<proteinExistence type="predicted"/>